<dbReference type="Proteomes" id="UP000233766">
    <property type="component" value="Unassembled WGS sequence"/>
</dbReference>
<dbReference type="SUPFAM" id="SSF51735">
    <property type="entry name" value="NAD(P)-binding Rossmann-fold domains"/>
    <property type="match status" value="1"/>
</dbReference>
<name>A0A2N3VLI9_9NOCA</name>
<dbReference type="InterPro" id="IPR036291">
    <property type="entry name" value="NAD(P)-bd_dom_sf"/>
</dbReference>
<evidence type="ECO:0000256" key="2">
    <source>
        <dbReference type="ARBA" id="ARBA00023002"/>
    </source>
</evidence>
<dbReference type="InterPro" id="IPR013328">
    <property type="entry name" value="6PGD_dom2"/>
</dbReference>
<dbReference type="Gene3D" id="1.10.1040.10">
    <property type="entry name" value="N-(1-d-carboxylethyl)-l-norvaline Dehydrogenase, domain 2"/>
    <property type="match status" value="1"/>
</dbReference>
<dbReference type="PIRSF" id="PIRSF000103">
    <property type="entry name" value="HIBADH"/>
    <property type="match status" value="1"/>
</dbReference>
<dbReference type="PANTHER" id="PTHR43580">
    <property type="entry name" value="OXIDOREDUCTASE GLYR1-RELATED"/>
    <property type="match status" value="1"/>
</dbReference>
<accession>A0A2N3VLI9</accession>
<comment type="similarity">
    <text evidence="1">Belongs to the HIBADH-related family.</text>
</comment>
<dbReference type="GO" id="GO:0016491">
    <property type="term" value="F:oxidoreductase activity"/>
    <property type="evidence" value="ECO:0007669"/>
    <property type="project" value="UniProtKB-KW"/>
</dbReference>
<proteinExistence type="inferred from homology"/>
<organism evidence="5 6">
    <name type="scientific">Nocardia fluminea</name>
    <dbReference type="NCBI Taxonomy" id="134984"/>
    <lineage>
        <taxon>Bacteria</taxon>
        <taxon>Bacillati</taxon>
        <taxon>Actinomycetota</taxon>
        <taxon>Actinomycetes</taxon>
        <taxon>Mycobacteriales</taxon>
        <taxon>Nocardiaceae</taxon>
        <taxon>Nocardia</taxon>
    </lineage>
</organism>
<dbReference type="Pfam" id="PF21761">
    <property type="entry name" value="RedAm-like_C"/>
    <property type="match status" value="1"/>
</dbReference>
<dbReference type="GO" id="GO:0050661">
    <property type="term" value="F:NADP binding"/>
    <property type="evidence" value="ECO:0007669"/>
    <property type="project" value="InterPro"/>
</dbReference>
<sequence length="295" mass="30731">MSGHENAQATTVAVLGSGEMGSALAAALLDGGYPVTVWNRSEDRTHPLVAKGAQLAATPTEAVGAADVVIVNVKGGTVAADLLRTSGAQLGGRTVVDLTDGTSEQSTATAQLVREYGADYLHGQIMTIAPAIGSSDAVVFYGGTRTAFDRHEALLRTLGGRATFVSPDPAVPVLYGMAVHDIMWGLLNGFLHASALLGNAGLPLGDFTQRADPSLVALSSLIPMLAKEIDSADFAIPYGALKHHLPSLDDLLAESHTRGIDTDLPSYTRELVADAIAAGHGHDSYSRLVEHFRRG</sequence>
<dbReference type="RefSeq" id="WP_101468026.1">
    <property type="nucleotide sequence ID" value="NZ_PJMW01000002.1"/>
</dbReference>
<dbReference type="Gene3D" id="3.40.50.720">
    <property type="entry name" value="NAD(P)-binding Rossmann-like Domain"/>
    <property type="match status" value="1"/>
</dbReference>
<dbReference type="Pfam" id="PF03446">
    <property type="entry name" value="NAD_binding_2"/>
    <property type="match status" value="1"/>
</dbReference>
<dbReference type="InterPro" id="IPR048666">
    <property type="entry name" value="RedAm-like_C"/>
</dbReference>
<evidence type="ECO:0000313" key="5">
    <source>
        <dbReference type="EMBL" id="PKV82474.1"/>
    </source>
</evidence>
<feature type="domain" description="6-phosphogluconate dehydrogenase NADP-binding" evidence="3">
    <location>
        <begin position="11"/>
        <end position="163"/>
    </location>
</feature>
<gene>
    <name evidence="5" type="ORF">ATK86_6964</name>
</gene>
<protein>
    <submittedName>
        <fullName evidence="5">3-hydroxyisobutyrate dehydrogenase-like beta-hydroxyacid dehydrogenase</fullName>
    </submittedName>
</protein>
<evidence type="ECO:0000259" key="3">
    <source>
        <dbReference type="Pfam" id="PF03446"/>
    </source>
</evidence>
<dbReference type="AlphaFoldDB" id="A0A2N3VLI9"/>
<dbReference type="InterPro" id="IPR015815">
    <property type="entry name" value="HIBADH-related"/>
</dbReference>
<dbReference type="EMBL" id="PJMW01000002">
    <property type="protein sequence ID" value="PKV82474.1"/>
    <property type="molecule type" value="Genomic_DNA"/>
</dbReference>
<feature type="domain" description="NADPH-dependent reductive aminase-like C-terminal" evidence="4">
    <location>
        <begin position="168"/>
        <end position="294"/>
    </location>
</feature>
<dbReference type="PANTHER" id="PTHR43580:SF2">
    <property type="entry name" value="CYTOKINE-LIKE NUCLEAR FACTOR N-PAC"/>
    <property type="match status" value="1"/>
</dbReference>
<dbReference type="OrthoDB" id="4029976at2"/>
<evidence type="ECO:0000313" key="6">
    <source>
        <dbReference type="Proteomes" id="UP000233766"/>
    </source>
</evidence>
<comment type="caution">
    <text evidence="5">The sequence shown here is derived from an EMBL/GenBank/DDBJ whole genome shotgun (WGS) entry which is preliminary data.</text>
</comment>
<dbReference type="InterPro" id="IPR006115">
    <property type="entry name" value="6PGDH_NADP-bd"/>
</dbReference>
<evidence type="ECO:0000256" key="1">
    <source>
        <dbReference type="ARBA" id="ARBA00009080"/>
    </source>
</evidence>
<dbReference type="InterPro" id="IPR051265">
    <property type="entry name" value="HIBADH-related_NP60_sf"/>
</dbReference>
<keyword evidence="2" id="KW-0560">Oxidoreductase</keyword>
<reference evidence="5 6" key="1">
    <citation type="submission" date="2017-12" db="EMBL/GenBank/DDBJ databases">
        <title>Sequencing the genomes of 1000 Actinobacteria strains.</title>
        <authorList>
            <person name="Klenk H.-P."/>
        </authorList>
    </citation>
    <scope>NUCLEOTIDE SEQUENCE [LARGE SCALE GENOMIC DNA]</scope>
    <source>
        <strain evidence="5 6">DSM 44489</strain>
    </source>
</reference>
<keyword evidence="6" id="KW-1185">Reference proteome</keyword>
<evidence type="ECO:0000259" key="4">
    <source>
        <dbReference type="Pfam" id="PF21761"/>
    </source>
</evidence>